<dbReference type="RefSeq" id="WP_134748809.1">
    <property type="nucleotide sequence ID" value="NZ_CP038148.1"/>
</dbReference>
<dbReference type="InterPro" id="IPR025391">
    <property type="entry name" value="DUF4123"/>
</dbReference>
<gene>
    <name evidence="2" type="ORF">E1956_11015</name>
</gene>
<dbReference type="Pfam" id="PF13503">
    <property type="entry name" value="DUF4123"/>
    <property type="match status" value="1"/>
</dbReference>
<proteinExistence type="predicted"/>
<reference evidence="2 3" key="1">
    <citation type="submission" date="2019-03" db="EMBL/GenBank/DDBJ databases">
        <title>Paraburkholderia sp. 7MH5, isolated from subtropical forest soil.</title>
        <authorList>
            <person name="Gao Z.-H."/>
            <person name="Qiu L.-H."/>
        </authorList>
    </citation>
    <scope>NUCLEOTIDE SEQUENCE [LARGE SCALE GENOMIC DNA]</scope>
    <source>
        <strain evidence="2 3">7MH5</strain>
    </source>
</reference>
<protein>
    <submittedName>
        <fullName evidence="2">DUF4123 domain-containing protein</fullName>
    </submittedName>
</protein>
<name>A0A4P7CPA5_9BURK</name>
<organism evidence="2 3">
    <name type="scientific">Paraburkholderia pallida</name>
    <dbReference type="NCBI Taxonomy" id="2547399"/>
    <lineage>
        <taxon>Bacteria</taxon>
        <taxon>Pseudomonadati</taxon>
        <taxon>Pseudomonadota</taxon>
        <taxon>Betaproteobacteria</taxon>
        <taxon>Burkholderiales</taxon>
        <taxon>Burkholderiaceae</taxon>
        <taxon>Paraburkholderia</taxon>
    </lineage>
</organism>
<evidence type="ECO:0000313" key="2">
    <source>
        <dbReference type="EMBL" id="QBQ97655.1"/>
    </source>
</evidence>
<dbReference type="OrthoDB" id="8970700at2"/>
<dbReference type="EMBL" id="CP038148">
    <property type="protein sequence ID" value="QBQ97655.1"/>
    <property type="molecule type" value="Genomic_DNA"/>
</dbReference>
<accession>A0A4P7CPA5</accession>
<feature type="domain" description="DUF4123" evidence="1">
    <location>
        <begin position="34"/>
        <end position="167"/>
    </location>
</feature>
<evidence type="ECO:0000259" key="1">
    <source>
        <dbReference type="Pfam" id="PF13503"/>
    </source>
</evidence>
<evidence type="ECO:0000313" key="3">
    <source>
        <dbReference type="Proteomes" id="UP000295727"/>
    </source>
</evidence>
<dbReference type="Proteomes" id="UP000295727">
    <property type="component" value="Chromosome 1"/>
</dbReference>
<sequence>MDDYLEDLDYQKAMLERFRAKYRELDEARQPVHLYALLDQAGLASRERQYPGDLRGVSLYAGSGLDTLEATGPVLLAMTDLRSDEPLTDTRLWEADPDTDIFLQLLSRARNHTSRVTWIWTPHNINTLVEHLQTLLHARLGTDGEDAWFFFYHPSHLKVLHERQPEATRQYMFGPLHAWWMLDVHGELIELAGEGLPVPRGWEVLPVPADVVAALQRGAMPAQVHAWLRQTRMIPATGPHHNRQMAEIVPLVQRAFEHGLSRPADMATFVAYGLRYQVDYDRHPQLGAVLADAVAQGEPLAPAFRRVGKGVWRDLAQSAPQRMQAQVERKRCEEQNRQYEALKKIGHIGVRVRIVNASGKPLRSLSFELPGNRDVDPQFLGAAFDDGAVVQRDAVLSPLPGERLMLHWDDLDALPSGTTYRTPREREVTVKGDMPLDDGSGLLELRFERYGQTAAMYRDEDAWRRAGRRRH</sequence>
<dbReference type="AlphaFoldDB" id="A0A4P7CPA5"/>
<keyword evidence="3" id="KW-1185">Reference proteome</keyword>
<dbReference type="KEGG" id="ppai:E1956_11015"/>